<protein>
    <recommendedName>
        <fullName evidence="3">ribose-phosphate diphosphokinase</fullName>
        <ecNumber evidence="3">2.7.6.1</ecNumber>
    </recommendedName>
</protein>
<keyword evidence="9" id="KW-0067">ATP-binding</keyword>
<keyword evidence="8" id="KW-0418">Kinase</keyword>
<comment type="catalytic activity">
    <reaction evidence="11">
        <text>D-ribose 5-phosphate + ATP = 5-phospho-alpha-D-ribose 1-diphosphate + AMP + H(+)</text>
        <dbReference type="Rhea" id="RHEA:15609"/>
        <dbReference type="ChEBI" id="CHEBI:15378"/>
        <dbReference type="ChEBI" id="CHEBI:30616"/>
        <dbReference type="ChEBI" id="CHEBI:58017"/>
        <dbReference type="ChEBI" id="CHEBI:78346"/>
        <dbReference type="ChEBI" id="CHEBI:456215"/>
        <dbReference type="EC" id="2.7.6.1"/>
    </reaction>
</comment>
<evidence type="ECO:0000256" key="9">
    <source>
        <dbReference type="ARBA" id="ARBA00022840"/>
    </source>
</evidence>
<evidence type="ECO:0000313" key="13">
    <source>
        <dbReference type="EMBL" id="CAD8713512.1"/>
    </source>
</evidence>
<dbReference type="GO" id="GO:0002189">
    <property type="term" value="C:ribose phosphate diphosphokinase complex"/>
    <property type="evidence" value="ECO:0007669"/>
    <property type="project" value="TreeGrafter"/>
</dbReference>
<evidence type="ECO:0000256" key="6">
    <source>
        <dbReference type="ARBA" id="ARBA00022727"/>
    </source>
</evidence>
<gene>
    <name evidence="13" type="ORF">CNEB1095_LOCUS386</name>
    <name evidence="14" type="ORF">CNEB1095_LOCUS389</name>
</gene>
<dbReference type="CDD" id="cd06223">
    <property type="entry name" value="PRTases_typeI"/>
    <property type="match status" value="1"/>
</dbReference>
<dbReference type="FunFam" id="3.40.50.2020:FF:000007">
    <property type="entry name" value="Ribose-phosphate pyrophosphokinase"/>
    <property type="match status" value="1"/>
</dbReference>
<dbReference type="PANTHER" id="PTHR10210:SF32">
    <property type="entry name" value="RIBOSE-PHOSPHATE PYROPHOSPHOKINASE 2"/>
    <property type="match status" value="1"/>
</dbReference>
<dbReference type="Gene3D" id="3.40.50.2020">
    <property type="match status" value="2"/>
</dbReference>
<evidence type="ECO:0000256" key="2">
    <source>
        <dbReference type="ARBA" id="ARBA00006478"/>
    </source>
</evidence>
<keyword evidence="4" id="KW-0808">Transferase</keyword>
<evidence type="ECO:0000256" key="10">
    <source>
        <dbReference type="ARBA" id="ARBA00022842"/>
    </source>
</evidence>
<dbReference type="NCBIfam" id="TIGR01251">
    <property type="entry name" value="ribP_PPkin"/>
    <property type="match status" value="1"/>
</dbReference>
<keyword evidence="6" id="KW-0545">Nucleotide biosynthesis</keyword>
<accession>A0A6T5V9R8</accession>
<evidence type="ECO:0000313" key="14">
    <source>
        <dbReference type="EMBL" id="CAD8713518.1"/>
    </source>
</evidence>
<dbReference type="SUPFAM" id="SSF53271">
    <property type="entry name" value="PRTase-like"/>
    <property type="match status" value="2"/>
</dbReference>
<comment type="similarity">
    <text evidence="2">Belongs to the ribose-phosphate pyrophosphokinase family.</text>
</comment>
<dbReference type="GO" id="GO:0005737">
    <property type="term" value="C:cytoplasm"/>
    <property type="evidence" value="ECO:0007669"/>
    <property type="project" value="TreeGrafter"/>
</dbReference>
<reference evidence="14" key="1">
    <citation type="submission" date="2021-01" db="EMBL/GenBank/DDBJ databases">
        <authorList>
            <person name="Corre E."/>
            <person name="Pelletier E."/>
            <person name="Niang G."/>
            <person name="Scheremetjew M."/>
            <person name="Finn R."/>
            <person name="Kale V."/>
            <person name="Holt S."/>
            <person name="Cochrane G."/>
            <person name="Meng A."/>
            <person name="Brown T."/>
            <person name="Cohen L."/>
        </authorList>
    </citation>
    <scope>NUCLEOTIDE SEQUENCE</scope>
    <source>
        <strain evidence="14">UTEXLB2642</strain>
    </source>
</reference>
<evidence type="ECO:0000256" key="5">
    <source>
        <dbReference type="ARBA" id="ARBA00022723"/>
    </source>
</evidence>
<evidence type="ECO:0000256" key="4">
    <source>
        <dbReference type="ARBA" id="ARBA00022679"/>
    </source>
</evidence>
<evidence type="ECO:0000256" key="1">
    <source>
        <dbReference type="ARBA" id="ARBA00004996"/>
    </source>
</evidence>
<evidence type="ECO:0000256" key="7">
    <source>
        <dbReference type="ARBA" id="ARBA00022741"/>
    </source>
</evidence>
<dbReference type="GO" id="GO:0006015">
    <property type="term" value="P:5-phosphoribose 1-diphosphate biosynthetic process"/>
    <property type="evidence" value="ECO:0007669"/>
    <property type="project" value="TreeGrafter"/>
</dbReference>
<name>A0A6T5V9R8_9STRA</name>
<dbReference type="GO" id="GO:0016301">
    <property type="term" value="F:kinase activity"/>
    <property type="evidence" value="ECO:0007669"/>
    <property type="project" value="UniProtKB-KW"/>
</dbReference>
<dbReference type="GO" id="GO:0000287">
    <property type="term" value="F:magnesium ion binding"/>
    <property type="evidence" value="ECO:0007669"/>
    <property type="project" value="InterPro"/>
</dbReference>
<dbReference type="GO" id="GO:0004749">
    <property type="term" value="F:ribose phosphate diphosphokinase activity"/>
    <property type="evidence" value="ECO:0007669"/>
    <property type="project" value="UniProtKB-EC"/>
</dbReference>
<dbReference type="InterPro" id="IPR000836">
    <property type="entry name" value="PRTase_dom"/>
</dbReference>
<dbReference type="GO" id="GO:0005524">
    <property type="term" value="F:ATP binding"/>
    <property type="evidence" value="ECO:0007669"/>
    <property type="project" value="UniProtKB-KW"/>
</dbReference>
<evidence type="ECO:0000256" key="11">
    <source>
        <dbReference type="ARBA" id="ARBA00049535"/>
    </source>
</evidence>
<sequence length="403" mass="44644">MFKILCNQIPRVLTVLTIPIITNKYSFSDISNDNNNITSKPGLNNMTVLGGTANQELTKQVCDILGVKPGEMDVTRFSDGEIHVQINESIRGKDCFIIQTCAAPVNDNLLELLLTITAARRSGAASVTAVIPYYGYKHNRRGLPISSTYHSRFLWSAASDFAKMLRILGVDKVISVDLQKSGQGHESCFFDNTIPVENISSIDSFVDYINNQLLIDPTNNKKKQITNKLVIVSPNTEYIKKAKKLELLLKQSHSNRHIDTAVILDNTHTNRLEGNAEIVGDVKDADVIIVDDFIDTATSLAILCRLLKKEGARRVFICASHGLFTQTSMELIDLSPVEKVIVTDSVPLPKGSSNKIVQISIAPLIAKILESEAITSNAIWDSERISDDNVKEIDEDDEEFELE</sequence>
<dbReference type="Pfam" id="PF13793">
    <property type="entry name" value="Pribosyltran_N"/>
    <property type="match status" value="1"/>
</dbReference>
<keyword evidence="10" id="KW-0460">Magnesium</keyword>
<dbReference type="EC" id="2.7.6.1" evidence="3"/>
<dbReference type="GO" id="GO:0006164">
    <property type="term" value="P:purine nucleotide biosynthetic process"/>
    <property type="evidence" value="ECO:0007669"/>
    <property type="project" value="TreeGrafter"/>
</dbReference>
<keyword evidence="5" id="KW-0479">Metal-binding</keyword>
<organism evidence="14">
    <name type="scientific">Chromulina nebulosa</name>
    <dbReference type="NCBI Taxonomy" id="96789"/>
    <lineage>
        <taxon>Eukaryota</taxon>
        <taxon>Sar</taxon>
        <taxon>Stramenopiles</taxon>
        <taxon>Ochrophyta</taxon>
        <taxon>Chrysophyceae</taxon>
        <taxon>Chromulinales</taxon>
        <taxon>Chromulinaceae</taxon>
        <taxon>Chromulina</taxon>
    </lineage>
</organism>
<comment type="pathway">
    <text evidence="1">Metabolic intermediate biosynthesis; 5-phospho-alpha-D-ribose 1-diphosphate biosynthesis; 5-phospho-alpha-D-ribose 1-diphosphate from D-ribose 5-phosphate (route I): step 1/1.</text>
</comment>
<keyword evidence="7" id="KW-0547">Nucleotide-binding</keyword>
<evidence type="ECO:0000256" key="3">
    <source>
        <dbReference type="ARBA" id="ARBA00013247"/>
    </source>
</evidence>
<evidence type="ECO:0000259" key="12">
    <source>
        <dbReference type="Pfam" id="PF13793"/>
    </source>
</evidence>
<dbReference type="InterPro" id="IPR029099">
    <property type="entry name" value="Pribosyltran_N"/>
</dbReference>
<dbReference type="Pfam" id="PF14572">
    <property type="entry name" value="Pribosyl_synth"/>
    <property type="match status" value="1"/>
</dbReference>
<dbReference type="InterPro" id="IPR005946">
    <property type="entry name" value="Rib-P_diPkinase"/>
</dbReference>
<dbReference type="EMBL" id="HBFD01000580">
    <property type="protein sequence ID" value="CAD8713512.1"/>
    <property type="molecule type" value="Transcribed_RNA"/>
</dbReference>
<dbReference type="PANTHER" id="PTHR10210">
    <property type="entry name" value="RIBOSE-PHOSPHATE DIPHOSPHOKINASE FAMILY MEMBER"/>
    <property type="match status" value="1"/>
</dbReference>
<dbReference type="EMBL" id="HBFD01000583">
    <property type="protein sequence ID" value="CAD8713518.1"/>
    <property type="molecule type" value="Transcribed_RNA"/>
</dbReference>
<dbReference type="AlphaFoldDB" id="A0A6T5V9R8"/>
<feature type="domain" description="Ribose-phosphate pyrophosphokinase N-terminal" evidence="12">
    <location>
        <begin position="46"/>
        <end position="142"/>
    </location>
</feature>
<evidence type="ECO:0000256" key="8">
    <source>
        <dbReference type="ARBA" id="ARBA00022777"/>
    </source>
</evidence>
<proteinExistence type="inferred from homology"/>
<dbReference type="InterPro" id="IPR029057">
    <property type="entry name" value="PRTase-like"/>
</dbReference>
<dbReference type="SMART" id="SM01400">
    <property type="entry name" value="Pribosyltran_N"/>
    <property type="match status" value="1"/>
</dbReference>